<protein>
    <submittedName>
        <fullName evidence="1">Uncharacterized protein</fullName>
    </submittedName>
</protein>
<evidence type="ECO:0000313" key="1">
    <source>
        <dbReference type="EMBL" id="KAH1083580.1"/>
    </source>
</evidence>
<gene>
    <name evidence="1" type="ORF">J1N35_023341</name>
</gene>
<keyword evidence="2" id="KW-1185">Reference proteome</keyword>
<feature type="non-terminal residue" evidence="1">
    <location>
        <position position="1"/>
    </location>
</feature>
<name>A0A9D3VHZ5_9ROSI</name>
<organism evidence="1 2">
    <name type="scientific">Gossypium stocksii</name>
    <dbReference type="NCBI Taxonomy" id="47602"/>
    <lineage>
        <taxon>Eukaryota</taxon>
        <taxon>Viridiplantae</taxon>
        <taxon>Streptophyta</taxon>
        <taxon>Embryophyta</taxon>
        <taxon>Tracheophyta</taxon>
        <taxon>Spermatophyta</taxon>
        <taxon>Magnoliopsida</taxon>
        <taxon>eudicotyledons</taxon>
        <taxon>Gunneridae</taxon>
        <taxon>Pentapetalae</taxon>
        <taxon>rosids</taxon>
        <taxon>malvids</taxon>
        <taxon>Malvales</taxon>
        <taxon>Malvaceae</taxon>
        <taxon>Malvoideae</taxon>
        <taxon>Gossypium</taxon>
    </lineage>
</organism>
<sequence length="63" mass="7020">IGSVQGYFDLESMRHLECHIASDRFDETDETLGVKLCFELSDEALGAKSGVFGWIRVSAKVRV</sequence>
<reference evidence="1 2" key="1">
    <citation type="journal article" date="2021" name="Plant Biotechnol. J.">
        <title>Multi-omics assisted identification of the key and species-specific regulatory components of drought-tolerant mechanisms in Gossypium stocksii.</title>
        <authorList>
            <person name="Yu D."/>
            <person name="Ke L."/>
            <person name="Zhang D."/>
            <person name="Wu Y."/>
            <person name="Sun Y."/>
            <person name="Mei J."/>
            <person name="Sun J."/>
            <person name="Sun Y."/>
        </authorList>
    </citation>
    <scope>NUCLEOTIDE SEQUENCE [LARGE SCALE GENOMIC DNA]</scope>
    <source>
        <strain evidence="2">cv. E1</strain>
        <tissue evidence="1">Leaf</tissue>
    </source>
</reference>
<dbReference type="Proteomes" id="UP000828251">
    <property type="component" value="Unassembled WGS sequence"/>
</dbReference>
<comment type="caution">
    <text evidence="1">The sequence shown here is derived from an EMBL/GenBank/DDBJ whole genome shotgun (WGS) entry which is preliminary data.</text>
</comment>
<proteinExistence type="predicted"/>
<evidence type="ECO:0000313" key="2">
    <source>
        <dbReference type="Proteomes" id="UP000828251"/>
    </source>
</evidence>
<dbReference type="AlphaFoldDB" id="A0A9D3VHZ5"/>
<feature type="non-terminal residue" evidence="1">
    <location>
        <position position="63"/>
    </location>
</feature>
<dbReference type="EMBL" id="JAIQCV010000007">
    <property type="protein sequence ID" value="KAH1083580.1"/>
    <property type="molecule type" value="Genomic_DNA"/>
</dbReference>
<accession>A0A9D3VHZ5</accession>